<feature type="transmembrane region" description="Helical" evidence="1">
    <location>
        <begin position="48"/>
        <end position="68"/>
    </location>
</feature>
<gene>
    <name evidence="2" type="ORF">ACFONC_15185</name>
</gene>
<evidence type="ECO:0000313" key="3">
    <source>
        <dbReference type="Proteomes" id="UP001595705"/>
    </source>
</evidence>
<evidence type="ECO:0000313" key="2">
    <source>
        <dbReference type="EMBL" id="MFC3717494.1"/>
    </source>
</evidence>
<evidence type="ECO:0000256" key="1">
    <source>
        <dbReference type="SAM" id="Phobius"/>
    </source>
</evidence>
<feature type="transmembrane region" description="Helical" evidence="1">
    <location>
        <begin position="20"/>
        <end position="42"/>
    </location>
</feature>
<comment type="caution">
    <text evidence="2">The sequence shown here is derived from an EMBL/GenBank/DDBJ whole genome shotgun (WGS) entry which is preliminary data.</text>
</comment>
<keyword evidence="1" id="KW-0472">Membrane</keyword>
<feature type="transmembrane region" description="Helical" evidence="1">
    <location>
        <begin position="109"/>
        <end position="126"/>
    </location>
</feature>
<organism evidence="2 3">
    <name type="scientific">Luteimonas soli</name>
    <dbReference type="NCBI Taxonomy" id="1648966"/>
    <lineage>
        <taxon>Bacteria</taxon>
        <taxon>Pseudomonadati</taxon>
        <taxon>Pseudomonadota</taxon>
        <taxon>Gammaproteobacteria</taxon>
        <taxon>Lysobacterales</taxon>
        <taxon>Lysobacteraceae</taxon>
        <taxon>Luteimonas</taxon>
    </lineage>
</organism>
<keyword evidence="3" id="KW-1185">Reference proteome</keyword>
<sequence>MIDSTSTAAVPGPGAAQRSLAFAGAVLAAASVGLSAYASHVAVGAGQAALLVGAAIAFGHGLALAALSRQAKRRVAVFALVAILAGTLLFSGGLVAAHFTGAAARTAPFGGSLLIVAWLAWAVDVLRK</sequence>
<accession>A0ABV7XRI1</accession>
<protein>
    <submittedName>
        <fullName evidence="2">DUF423 domain-containing protein</fullName>
    </submittedName>
</protein>
<reference evidence="3" key="1">
    <citation type="journal article" date="2019" name="Int. J. Syst. Evol. Microbiol.">
        <title>The Global Catalogue of Microorganisms (GCM) 10K type strain sequencing project: providing services to taxonomists for standard genome sequencing and annotation.</title>
        <authorList>
            <consortium name="The Broad Institute Genomics Platform"/>
            <consortium name="The Broad Institute Genome Sequencing Center for Infectious Disease"/>
            <person name="Wu L."/>
            <person name="Ma J."/>
        </authorList>
    </citation>
    <scope>NUCLEOTIDE SEQUENCE [LARGE SCALE GENOMIC DNA]</scope>
    <source>
        <strain evidence="3">KCTC 42441</strain>
    </source>
</reference>
<feature type="transmembrane region" description="Helical" evidence="1">
    <location>
        <begin position="75"/>
        <end position="97"/>
    </location>
</feature>
<dbReference type="Proteomes" id="UP001595705">
    <property type="component" value="Unassembled WGS sequence"/>
</dbReference>
<keyword evidence="1" id="KW-0812">Transmembrane</keyword>
<dbReference type="EMBL" id="JBHRYA010000012">
    <property type="protein sequence ID" value="MFC3717494.1"/>
    <property type="molecule type" value="Genomic_DNA"/>
</dbReference>
<keyword evidence="1" id="KW-1133">Transmembrane helix</keyword>
<proteinExistence type="predicted"/>
<name>A0ABV7XRI1_9GAMM</name>
<dbReference type="RefSeq" id="WP_386745482.1">
    <property type="nucleotide sequence ID" value="NZ_JBHRYA010000012.1"/>
</dbReference>